<comment type="caution">
    <text evidence="2">The sequence shown here is derived from an EMBL/GenBank/DDBJ whole genome shotgun (WGS) entry which is preliminary data.</text>
</comment>
<evidence type="ECO:0000313" key="2">
    <source>
        <dbReference type="EMBL" id="KAK3206822.1"/>
    </source>
</evidence>
<dbReference type="InterPro" id="IPR012337">
    <property type="entry name" value="RNaseH-like_sf"/>
</dbReference>
<dbReference type="GO" id="GO:0004523">
    <property type="term" value="F:RNA-DNA hybrid ribonuclease activity"/>
    <property type="evidence" value="ECO:0007669"/>
    <property type="project" value="InterPro"/>
</dbReference>
<sequence>MIRSFFLELKLEYLMNAKRILRCFELVLGLKINFLKSCLVIVGKRGAQEQDWAGKFWCLSSSFPIKYLGFPLGGNPSREAFWNPVVNKVEQRLASWKRGFISKRGCLVLIKAILFSFPSYFMSVFSIPVVVEKKLEKLQRNFSRMTITLKRKYIQFTGFLFEVKWDSIPLMNDFPRIYTLATNKSGVIVEFGSWVDLKWACKQLVPIAYCVVEGVNRLITYSFIVFGSTLFFAVNWSIWECRNEVAFGGKNLEMGLILDMIKFRVALWVKNHGRGSNVDLTLLILDLNDRFVDVSVAKVRRASVRPPPTIFELCFNVDGSVRGRPGEAGIGGVLCDSSGKILCMFSLYVGILDAISAEVYAIHKACQLIFEKVSLACRPITIITDSKSAVAWIKDSEFGNLQLVHLVYDIRLFLKSSDCFDLRYMPRESNSMVDSLAKVGSSGGWDRLEWGDV</sequence>
<evidence type="ECO:0000259" key="1">
    <source>
        <dbReference type="Pfam" id="PF13456"/>
    </source>
</evidence>
<feature type="domain" description="RNase H type-1" evidence="1">
    <location>
        <begin position="316"/>
        <end position="438"/>
    </location>
</feature>
<dbReference type="GO" id="GO:0003676">
    <property type="term" value="F:nucleic acid binding"/>
    <property type="evidence" value="ECO:0007669"/>
    <property type="project" value="InterPro"/>
</dbReference>
<gene>
    <name evidence="2" type="ORF">Dsin_020868</name>
</gene>
<dbReference type="AlphaFoldDB" id="A0AAE0AA25"/>
<dbReference type="EMBL" id="JANJYJ010000006">
    <property type="protein sequence ID" value="KAK3206822.1"/>
    <property type="molecule type" value="Genomic_DNA"/>
</dbReference>
<dbReference type="InterPro" id="IPR044730">
    <property type="entry name" value="RNase_H-like_dom_plant"/>
</dbReference>
<dbReference type="Proteomes" id="UP001281410">
    <property type="component" value="Unassembled WGS sequence"/>
</dbReference>
<accession>A0AAE0AA25</accession>
<dbReference type="SUPFAM" id="SSF53098">
    <property type="entry name" value="Ribonuclease H-like"/>
    <property type="match status" value="1"/>
</dbReference>
<proteinExistence type="predicted"/>
<dbReference type="CDD" id="cd06222">
    <property type="entry name" value="RNase_H_like"/>
    <property type="match status" value="1"/>
</dbReference>
<dbReference type="InterPro" id="IPR036397">
    <property type="entry name" value="RNaseH_sf"/>
</dbReference>
<dbReference type="PANTHER" id="PTHR33116">
    <property type="entry name" value="REVERSE TRANSCRIPTASE ZINC-BINDING DOMAIN-CONTAINING PROTEIN-RELATED-RELATED"/>
    <property type="match status" value="1"/>
</dbReference>
<dbReference type="Pfam" id="PF13456">
    <property type="entry name" value="RVT_3"/>
    <property type="match status" value="1"/>
</dbReference>
<protein>
    <recommendedName>
        <fullName evidence="1">RNase H type-1 domain-containing protein</fullName>
    </recommendedName>
</protein>
<keyword evidence="3" id="KW-1185">Reference proteome</keyword>
<name>A0AAE0AA25_9ROSI</name>
<evidence type="ECO:0000313" key="3">
    <source>
        <dbReference type="Proteomes" id="UP001281410"/>
    </source>
</evidence>
<dbReference type="PANTHER" id="PTHR33116:SF75">
    <property type="entry name" value="RIBONUCLEASE H PROTEIN"/>
    <property type="match status" value="1"/>
</dbReference>
<dbReference type="Gene3D" id="3.30.420.10">
    <property type="entry name" value="Ribonuclease H-like superfamily/Ribonuclease H"/>
    <property type="match status" value="1"/>
</dbReference>
<reference evidence="2" key="1">
    <citation type="journal article" date="2023" name="Plant J.">
        <title>Genome sequences and population genomics provide insights into the demographic history, inbreeding, and mutation load of two 'living fossil' tree species of Dipteronia.</title>
        <authorList>
            <person name="Feng Y."/>
            <person name="Comes H.P."/>
            <person name="Chen J."/>
            <person name="Zhu S."/>
            <person name="Lu R."/>
            <person name="Zhang X."/>
            <person name="Li P."/>
            <person name="Qiu J."/>
            <person name="Olsen K.M."/>
            <person name="Qiu Y."/>
        </authorList>
    </citation>
    <scope>NUCLEOTIDE SEQUENCE</scope>
    <source>
        <strain evidence="2">NBL</strain>
    </source>
</reference>
<organism evidence="2 3">
    <name type="scientific">Dipteronia sinensis</name>
    <dbReference type="NCBI Taxonomy" id="43782"/>
    <lineage>
        <taxon>Eukaryota</taxon>
        <taxon>Viridiplantae</taxon>
        <taxon>Streptophyta</taxon>
        <taxon>Embryophyta</taxon>
        <taxon>Tracheophyta</taxon>
        <taxon>Spermatophyta</taxon>
        <taxon>Magnoliopsida</taxon>
        <taxon>eudicotyledons</taxon>
        <taxon>Gunneridae</taxon>
        <taxon>Pentapetalae</taxon>
        <taxon>rosids</taxon>
        <taxon>malvids</taxon>
        <taxon>Sapindales</taxon>
        <taxon>Sapindaceae</taxon>
        <taxon>Hippocastanoideae</taxon>
        <taxon>Acereae</taxon>
        <taxon>Dipteronia</taxon>
    </lineage>
</organism>
<dbReference type="InterPro" id="IPR002156">
    <property type="entry name" value="RNaseH_domain"/>
</dbReference>